<feature type="signal peptide" evidence="1">
    <location>
        <begin position="1"/>
        <end position="25"/>
    </location>
</feature>
<dbReference type="GO" id="GO:0008237">
    <property type="term" value="F:metallopeptidase activity"/>
    <property type="evidence" value="ECO:0007669"/>
    <property type="project" value="InterPro"/>
</dbReference>
<feature type="chain" id="PRO_5012347889" description="Peptidase metallopeptidase domain-containing protein" evidence="1">
    <location>
        <begin position="26"/>
        <end position="616"/>
    </location>
</feature>
<dbReference type="AlphaFoldDB" id="A0A1V8TRR5"/>
<keyword evidence="1" id="KW-0732">Signal</keyword>
<evidence type="ECO:0000256" key="1">
    <source>
        <dbReference type="SAM" id="SignalP"/>
    </source>
</evidence>
<dbReference type="Gene3D" id="3.40.390.10">
    <property type="entry name" value="Collagenase (Catalytic Domain)"/>
    <property type="match status" value="1"/>
</dbReference>
<organism evidence="2 3">
    <name type="scientific">Cryoendolithus antarcticus</name>
    <dbReference type="NCBI Taxonomy" id="1507870"/>
    <lineage>
        <taxon>Eukaryota</taxon>
        <taxon>Fungi</taxon>
        <taxon>Dikarya</taxon>
        <taxon>Ascomycota</taxon>
        <taxon>Pezizomycotina</taxon>
        <taxon>Dothideomycetes</taxon>
        <taxon>Dothideomycetidae</taxon>
        <taxon>Cladosporiales</taxon>
        <taxon>Cladosporiaceae</taxon>
        <taxon>Cryoendolithus</taxon>
    </lineage>
</organism>
<name>A0A1V8TRR5_9PEZI</name>
<sequence length="616" mass="68517">MRSKVTMIAMIILLSLLGIFRTVQLSSVQTLTHEHRHSALGHQEIADEHHETKRSISVMDAEERVLWELDPTRDRHMGTTWPSKDPIIAMIQKARTHAPPQVAEAARASLPTATTAQRPRNAYDLHDVQERTLRITLGQWGDAGDVTDTDIGYVPGRRQTMLLSPPAFAVPDDHHLRETWVVAVTHEFGHAIGFQHEHQRPNVIYVDDPSISIVKVTIDRLPGYEINRRIVAGVYPRKDEPAFEGLNTEQRMKLLLKRRDLAWKYWAPQWRRIMAWIPMTFDDLYNGGFSQNEFHYDKYSIMNHNSLAFAKNSNGDGFDLAPFATLAGNPPVGPGNLVPPLDHLIWVGGSPDPALAGISKNDVLRLRKLYPPPNLAAPQPHQRSTASNGTEAYEPAFRPCLVMVGSSTVTVRPAPPIPTGNDYRAYLGPTFKHPEKMYGLGIFGGPERQIALPKTGGNATLTQASVDPAAFDLFTTVTMVKKLKDVFAKPLRSPSLAGNLPGRTKMAQYSSHPFELHLIRPAESLARLGPVDVVRASGVTSRTANPDLDIQRFGVNSIVNPADPVFQFRMENMVGYAAAMAKVSSPEQYGTPLFNGITPQERLELLFSHMDLADFF</sequence>
<evidence type="ECO:0008006" key="4">
    <source>
        <dbReference type="Google" id="ProtNLM"/>
    </source>
</evidence>
<evidence type="ECO:0000313" key="3">
    <source>
        <dbReference type="Proteomes" id="UP000192596"/>
    </source>
</evidence>
<dbReference type="SUPFAM" id="SSF55486">
    <property type="entry name" value="Metalloproteases ('zincins'), catalytic domain"/>
    <property type="match status" value="2"/>
</dbReference>
<evidence type="ECO:0000313" key="2">
    <source>
        <dbReference type="EMBL" id="OQO14057.1"/>
    </source>
</evidence>
<keyword evidence="3" id="KW-1185">Reference proteome</keyword>
<gene>
    <name evidence="2" type="ORF">B0A48_00933</name>
</gene>
<accession>A0A1V8TRR5</accession>
<comment type="caution">
    <text evidence="2">The sequence shown here is derived from an EMBL/GenBank/DDBJ whole genome shotgun (WGS) entry which is preliminary data.</text>
</comment>
<dbReference type="InParanoid" id="A0A1V8TRR5"/>
<reference evidence="3" key="1">
    <citation type="submission" date="2017-03" db="EMBL/GenBank/DDBJ databases">
        <title>Genomes of endolithic fungi from Antarctica.</title>
        <authorList>
            <person name="Coleine C."/>
            <person name="Masonjones S."/>
            <person name="Stajich J.E."/>
        </authorList>
    </citation>
    <scope>NUCLEOTIDE SEQUENCE [LARGE SCALE GENOMIC DNA]</scope>
    <source>
        <strain evidence="3">CCFEE 5527</strain>
    </source>
</reference>
<protein>
    <recommendedName>
        <fullName evidence="4">Peptidase metallopeptidase domain-containing protein</fullName>
    </recommendedName>
</protein>
<dbReference type="Proteomes" id="UP000192596">
    <property type="component" value="Unassembled WGS sequence"/>
</dbReference>
<dbReference type="InterPro" id="IPR024079">
    <property type="entry name" value="MetalloPept_cat_dom_sf"/>
</dbReference>
<dbReference type="OrthoDB" id="291007at2759"/>
<proteinExistence type="predicted"/>
<dbReference type="EMBL" id="NAJO01000002">
    <property type="protein sequence ID" value="OQO14057.1"/>
    <property type="molecule type" value="Genomic_DNA"/>
</dbReference>